<gene>
    <name evidence="2" type="ORF">SAMN04488051_103198</name>
</gene>
<organism evidence="2 3">
    <name type="scientific">Alkalimonas amylolytica</name>
    <dbReference type="NCBI Taxonomy" id="152573"/>
    <lineage>
        <taxon>Bacteria</taxon>
        <taxon>Pseudomonadati</taxon>
        <taxon>Pseudomonadota</taxon>
        <taxon>Gammaproteobacteria</taxon>
        <taxon>Alkalimonas</taxon>
    </lineage>
</organism>
<dbReference type="STRING" id="152573.SAMN04488051_103198"/>
<dbReference type="AlphaFoldDB" id="A0A1H4B6G8"/>
<reference evidence="2 3" key="1">
    <citation type="submission" date="2016-10" db="EMBL/GenBank/DDBJ databases">
        <authorList>
            <person name="de Groot N.N."/>
        </authorList>
    </citation>
    <scope>NUCLEOTIDE SEQUENCE [LARGE SCALE GENOMIC DNA]</scope>
    <source>
        <strain evidence="2 3">CGMCC 1.3430</strain>
    </source>
</reference>
<dbReference type="RefSeq" id="WP_091341433.1">
    <property type="nucleotide sequence ID" value="NZ_FNRM01000003.1"/>
</dbReference>
<proteinExistence type="predicted"/>
<keyword evidence="1" id="KW-0472">Membrane</keyword>
<protein>
    <submittedName>
        <fullName evidence="2">Uncharacterized protein</fullName>
    </submittedName>
</protein>
<accession>A0A1H4B6G8</accession>
<feature type="transmembrane region" description="Helical" evidence="1">
    <location>
        <begin position="87"/>
        <end position="106"/>
    </location>
</feature>
<dbReference type="OrthoDB" id="6402679at2"/>
<evidence type="ECO:0000313" key="3">
    <source>
        <dbReference type="Proteomes" id="UP000198773"/>
    </source>
</evidence>
<sequence>MKKEIRYKNAFIEVSYNVITSKILVRFDGKAVTSKFIWLPFSNHKFRIGDEEFILKSWLFPLCKFKLQTSSVVLCEDLFPKLKRYSIVMLVTGPIKHIIILIAWVVS</sequence>
<keyword evidence="3" id="KW-1185">Reference proteome</keyword>
<keyword evidence="1" id="KW-1133">Transmembrane helix</keyword>
<evidence type="ECO:0000256" key="1">
    <source>
        <dbReference type="SAM" id="Phobius"/>
    </source>
</evidence>
<keyword evidence="1" id="KW-0812">Transmembrane</keyword>
<name>A0A1H4B6G8_ALKAM</name>
<dbReference type="EMBL" id="FNRM01000003">
    <property type="protein sequence ID" value="SEA43707.1"/>
    <property type="molecule type" value="Genomic_DNA"/>
</dbReference>
<evidence type="ECO:0000313" key="2">
    <source>
        <dbReference type="EMBL" id="SEA43707.1"/>
    </source>
</evidence>
<dbReference type="Proteomes" id="UP000198773">
    <property type="component" value="Unassembled WGS sequence"/>
</dbReference>